<reference evidence="2" key="1">
    <citation type="submission" date="2022-08" db="EMBL/GenBank/DDBJ databases">
        <title>Draft genome sequencing of Roseisolibacter agri AW1220.</title>
        <authorList>
            <person name="Tobiishi Y."/>
            <person name="Tonouchi A."/>
        </authorList>
    </citation>
    <scope>NUCLEOTIDE SEQUENCE</scope>
    <source>
        <strain evidence="2">AW1220</strain>
    </source>
</reference>
<accession>A0AA37VDT3</accession>
<evidence type="ECO:0000313" key="3">
    <source>
        <dbReference type="Proteomes" id="UP001161325"/>
    </source>
</evidence>
<keyword evidence="3" id="KW-1185">Reference proteome</keyword>
<organism evidence="2 3">
    <name type="scientific">Roseisolibacter agri</name>
    <dbReference type="NCBI Taxonomy" id="2014610"/>
    <lineage>
        <taxon>Bacteria</taxon>
        <taxon>Pseudomonadati</taxon>
        <taxon>Gemmatimonadota</taxon>
        <taxon>Gemmatimonadia</taxon>
        <taxon>Gemmatimonadales</taxon>
        <taxon>Gemmatimonadaceae</taxon>
        <taxon>Roseisolibacter</taxon>
    </lineage>
</organism>
<sequence length="86" mass="8781">MNSTVAILMGVLSLAAIFAAIRVNGRSEAGRRAAPGYIVFAFGAATQGATLLRDTYSTTLAVIATVALLVGLGMIARGWATRSAPV</sequence>
<dbReference type="Proteomes" id="UP001161325">
    <property type="component" value="Unassembled WGS sequence"/>
</dbReference>
<proteinExistence type="predicted"/>
<evidence type="ECO:0000256" key="1">
    <source>
        <dbReference type="SAM" id="Phobius"/>
    </source>
</evidence>
<keyword evidence="1" id="KW-0812">Transmembrane</keyword>
<dbReference type="RefSeq" id="WP_284348597.1">
    <property type="nucleotide sequence ID" value="NZ_BRXS01000001.1"/>
</dbReference>
<keyword evidence="1" id="KW-0472">Membrane</keyword>
<feature type="transmembrane region" description="Helical" evidence="1">
    <location>
        <begin position="35"/>
        <end position="52"/>
    </location>
</feature>
<protein>
    <submittedName>
        <fullName evidence="2">Uncharacterized protein</fullName>
    </submittedName>
</protein>
<keyword evidence="1" id="KW-1133">Transmembrane helix</keyword>
<dbReference type="AlphaFoldDB" id="A0AA37VDT3"/>
<comment type="caution">
    <text evidence="2">The sequence shown here is derived from an EMBL/GenBank/DDBJ whole genome shotgun (WGS) entry which is preliminary data.</text>
</comment>
<name>A0AA37VDT3_9BACT</name>
<gene>
    <name evidence="2" type="ORF">rosag_06620</name>
</gene>
<dbReference type="EMBL" id="BRXS01000001">
    <property type="protein sequence ID" value="GLC24149.1"/>
    <property type="molecule type" value="Genomic_DNA"/>
</dbReference>
<feature type="transmembrane region" description="Helical" evidence="1">
    <location>
        <begin position="59"/>
        <end position="80"/>
    </location>
</feature>
<evidence type="ECO:0000313" key="2">
    <source>
        <dbReference type="EMBL" id="GLC24149.1"/>
    </source>
</evidence>